<accession>A0ABU7CH20</accession>
<evidence type="ECO:0000313" key="2">
    <source>
        <dbReference type="Proteomes" id="UP001345963"/>
    </source>
</evidence>
<dbReference type="EMBL" id="JAHUTI010091507">
    <property type="protein sequence ID" value="MED6262091.1"/>
    <property type="molecule type" value="Genomic_DNA"/>
</dbReference>
<organism evidence="1 2">
    <name type="scientific">Ataeniobius toweri</name>
    <dbReference type="NCBI Taxonomy" id="208326"/>
    <lineage>
        <taxon>Eukaryota</taxon>
        <taxon>Metazoa</taxon>
        <taxon>Chordata</taxon>
        <taxon>Craniata</taxon>
        <taxon>Vertebrata</taxon>
        <taxon>Euteleostomi</taxon>
        <taxon>Actinopterygii</taxon>
        <taxon>Neopterygii</taxon>
        <taxon>Teleostei</taxon>
        <taxon>Neoteleostei</taxon>
        <taxon>Acanthomorphata</taxon>
        <taxon>Ovalentaria</taxon>
        <taxon>Atherinomorphae</taxon>
        <taxon>Cyprinodontiformes</taxon>
        <taxon>Goodeidae</taxon>
        <taxon>Ataeniobius</taxon>
    </lineage>
</organism>
<proteinExistence type="predicted"/>
<keyword evidence="2" id="KW-1185">Reference proteome</keyword>
<protein>
    <submittedName>
        <fullName evidence="1">Uncharacterized protein</fullName>
    </submittedName>
</protein>
<reference evidence="1 2" key="1">
    <citation type="submission" date="2021-07" db="EMBL/GenBank/DDBJ databases">
        <authorList>
            <person name="Palmer J.M."/>
        </authorList>
    </citation>
    <scope>NUCLEOTIDE SEQUENCE [LARGE SCALE GENOMIC DNA]</scope>
    <source>
        <strain evidence="1 2">AT_MEX2019</strain>
        <tissue evidence="1">Muscle</tissue>
    </source>
</reference>
<comment type="caution">
    <text evidence="1">The sequence shown here is derived from an EMBL/GenBank/DDBJ whole genome shotgun (WGS) entry which is preliminary data.</text>
</comment>
<sequence>MLQAKLNSHRGHRLKKRLSVDSRVQEDLIIKMEMLELMEESHRRSSNTMWSINTSIGKKRKKYFSGTFFCDDRITHATLPCTLKQ</sequence>
<name>A0ABU7CH20_9TELE</name>
<dbReference type="Proteomes" id="UP001345963">
    <property type="component" value="Unassembled WGS sequence"/>
</dbReference>
<evidence type="ECO:0000313" key="1">
    <source>
        <dbReference type="EMBL" id="MED6262091.1"/>
    </source>
</evidence>
<gene>
    <name evidence="1" type="ORF">ATANTOWER_014359</name>
</gene>